<reference evidence="3 4" key="1">
    <citation type="submission" date="2017-02" db="EMBL/GenBank/DDBJ databases">
        <title>Pseudoalteromonas ulvae TC14 Genome.</title>
        <authorList>
            <person name="Molmeret M."/>
        </authorList>
    </citation>
    <scope>NUCLEOTIDE SEQUENCE [LARGE SCALE GENOMIC DNA]</scope>
    <source>
        <strain evidence="3">TC14</strain>
    </source>
</reference>
<dbReference type="GO" id="GO:0003824">
    <property type="term" value="F:catalytic activity"/>
    <property type="evidence" value="ECO:0007669"/>
    <property type="project" value="InterPro"/>
</dbReference>
<feature type="domain" description="Endonuclease/exonuclease/phosphatase" evidence="2">
    <location>
        <begin position="91"/>
        <end position="295"/>
    </location>
</feature>
<evidence type="ECO:0000313" key="3">
    <source>
        <dbReference type="EMBL" id="OUL58734.1"/>
    </source>
</evidence>
<feature type="transmembrane region" description="Helical" evidence="1">
    <location>
        <begin position="50"/>
        <end position="71"/>
    </location>
</feature>
<dbReference type="Proteomes" id="UP000194841">
    <property type="component" value="Unassembled WGS sequence"/>
</dbReference>
<dbReference type="InterPro" id="IPR005135">
    <property type="entry name" value="Endo/exonuclease/phosphatase"/>
</dbReference>
<evidence type="ECO:0000259" key="2">
    <source>
        <dbReference type="Pfam" id="PF03372"/>
    </source>
</evidence>
<accession>A0A244CT21</accession>
<organism evidence="3 4">
    <name type="scientific">Pseudoalteromonas ulvae</name>
    <dbReference type="NCBI Taxonomy" id="107327"/>
    <lineage>
        <taxon>Bacteria</taxon>
        <taxon>Pseudomonadati</taxon>
        <taxon>Pseudomonadota</taxon>
        <taxon>Gammaproteobacteria</taxon>
        <taxon>Alteromonadales</taxon>
        <taxon>Pseudoalteromonadaceae</taxon>
        <taxon>Pseudoalteromonas</taxon>
    </lineage>
</organism>
<dbReference type="AlphaFoldDB" id="A0A244CT21"/>
<dbReference type="InterPro" id="IPR036691">
    <property type="entry name" value="Endo/exonu/phosph_ase_sf"/>
</dbReference>
<feature type="transmembrane region" description="Helical" evidence="1">
    <location>
        <begin position="23"/>
        <end position="45"/>
    </location>
</feature>
<keyword evidence="1" id="KW-0812">Transmembrane</keyword>
<comment type="caution">
    <text evidence="3">The sequence shown here is derived from an EMBL/GenBank/DDBJ whole genome shotgun (WGS) entry which is preliminary data.</text>
</comment>
<evidence type="ECO:0000256" key="1">
    <source>
        <dbReference type="SAM" id="Phobius"/>
    </source>
</evidence>
<keyword evidence="1" id="KW-1133">Transmembrane helix</keyword>
<dbReference type="EMBL" id="MWPV01000001">
    <property type="protein sequence ID" value="OUL58734.1"/>
    <property type="molecule type" value="Genomic_DNA"/>
</dbReference>
<gene>
    <name evidence="3" type="ORF">B1199_00125</name>
</gene>
<name>A0A244CT21_PSEDV</name>
<dbReference type="Pfam" id="PF03372">
    <property type="entry name" value="Exo_endo_phos"/>
    <property type="match status" value="1"/>
</dbReference>
<dbReference type="Gene3D" id="3.60.10.10">
    <property type="entry name" value="Endonuclease/exonuclease/phosphatase"/>
    <property type="match status" value="1"/>
</dbReference>
<dbReference type="SUPFAM" id="SSF56219">
    <property type="entry name" value="DNase I-like"/>
    <property type="match status" value="1"/>
</dbReference>
<sequence length="308" mass="35448">MCLFLIALPSISALKGSWLLDLVVNFQLTYALLTFFLLIVTFWLVRSLFLISFCLYVVFTIVNFASLLPAVPNLTGHSVSDDVYVFQGNLSYYNADMDALYDFLDKKNADIYILFEVNDTQREAFGKLANGRPNLGYAQIEGLPAGMGIISKYPIVKRHIHQFEGKSAVIIELELLIDHQLVRFYALHPPSPRTKESWQTRNQLLAELKNLVKHHPQQITWITGDINTSPWSYYFPRFDFLTPCIEQVGYYTSWPHSKAVAWLANVVRIAIDHCFMSEHMTILEFKTVTIPNSDHLGLEYRFILNQSR</sequence>
<protein>
    <recommendedName>
        <fullName evidence="2">Endonuclease/exonuclease/phosphatase domain-containing protein</fullName>
    </recommendedName>
</protein>
<evidence type="ECO:0000313" key="4">
    <source>
        <dbReference type="Proteomes" id="UP000194841"/>
    </source>
</evidence>
<keyword evidence="4" id="KW-1185">Reference proteome</keyword>
<proteinExistence type="predicted"/>
<keyword evidence="1" id="KW-0472">Membrane</keyword>